<dbReference type="EMBL" id="LUEZ02000009">
    <property type="protein sequence ID" value="RDB29781.1"/>
    <property type="molecule type" value="Genomic_DNA"/>
</dbReference>
<proteinExistence type="predicted"/>
<dbReference type="Proteomes" id="UP000076154">
    <property type="component" value="Unassembled WGS sequence"/>
</dbReference>
<gene>
    <name evidence="2" type="ORF">Hypma_013852</name>
</gene>
<sequence length="122" mass="13746">MYHWVLYALLPTSVITSPLHLKATCNGRFPGARGRQLGDVEGRTSMAEFATVDGHLSIKLTISKSKQKEILNPLCTYKDVGNNTVHDPPLATRFVASSRTFWQQPHSTRSSMEKHFRQSFTL</sequence>
<comment type="caution">
    <text evidence="2">The sequence shown here is derived from an EMBL/GenBank/DDBJ whole genome shotgun (WGS) entry which is preliminary data.</text>
</comment>
<organism evidence="2 3">
    <name type="scientific">Hypsizygus marmoreus</name>
    <name type="common">White beech mushroom</name>
    <name type="synonym">Agaricus marmoreus</name>
    <dbReference type="NCBI Taxonomy" id="39966"/>
    <lineage>
        <taxon>Eukaryota</taxon>
        <taxon>Fungi</taxon>
        <taxon>Dikarya</taxon>
        <taxon>Basidiomycota</taxon>
        <taxon>Agaricomycotina</taxon>
        <taxon>Agaricomycetes</taxon>
        <taxon>Agaricomycetidae</taxon>
        <taxon>Agaricales</taxon>
        <taxon>Tricholomatineae</taxon>
        <taxon>Lyophyllaceae</taxon>
        <taxon>Hypsizygus</taxon>
    </lineage>
</organism>
<protein>
    <recommendedName>
        <fullName evidence="4">Secreted protein</fullName>
    </recommendedName>
</protein>
<evidence type="ECO:0008006" key="4">
    <source>
        <dbReference type="Google" id="ProtNLM"/>
    </source>
</evidence>
<dbReference type="InParanoid" id="A0A369K576"/>
<keyword evidence="1" id="KW-0732">Signal</keyword>
<feature type="signal peptide" evidence="1">
    <location>
        <begin position="1"/>
        <end position="16"/>
    </location>
</feature>
<dbReference type="AlphaFoldDB" id="A0A369K576"/>
<name>A0A369K576_HYPMA</name>
<feature type="chain" id="PRO_5016843597" description="Secreted protein" evidence="1">
    <location>
        <begin position="17"/>
        <end position="122"/>
    </location>
</feature>
<evidence type="ECO:0000313" key="2">
    <source>
        <dbReference type="EMBL" id="RDB29781.1"/>
    </source>
</evidence>
<evidence type="ECO:0000313" key="3">
    <source>
        <dbReference type="Proteomes" id="UP000076154"/>
    </source>
</evidence>
<evidence type="ECO:0000256" key="1">
    <source>
        <dbReference type="SAM" id="SignalP"/>
    </source>
</evidence>
<accession>A0A369K576</accession>
<keyword evidence="3" id="KW-1185">Reference proteome</keyword>
<reference evidence="2" key="1">
    <citation type="submission" date="2018-04" db="EMBL/GenBank/DDBJ databases">
        <title>Whole genome sequencing of Hypsizygus marmoreus.</title>
        <authorList>
            <person name="Choi I.-G."/>
            <person name="Min B."/>
            <person name="Kim J.-G."/>
            <person name="Kim S."/>
            <person name="Oh Y.-L."/>
            <person name="Kong W.-S."/>
            <person name="Park H."/>
            <person name="Jeong J."/>
            <person name="Song E.-S."/>
        </authorList>
    </citation>
    <scope>NUCLEOTIDE SEQUENCE [LARGE SCALE GENOMIC DNA]</scope>
    <source>
        <strain evidence="2">51987-8</strain>
    </source>
</reference>